<keyword evidence="8" id="KW-0812">Transmembrane</keyword>
<evidence type="ECO:0000256" key="3">
    <source>
        <dbReference type="ARBA" id="ARBA00017980"/>
    </source>
</evidence>
<keyword evidence="6 14" id="KW-0272">Extracellular matrix</keyword>
<evidence type="ECO:0000256" key="4">
    <source>
        <dbReference type="ARBA" id="ARBA00022475"/>
    </source>
</evidence>
<evidence type="ECO:0000256" key="7">
    <source>
        <dbReference type="ARBA" id="ARBA00022685"/>
    </source>
</evidence>
<dbReference type="SMART" id="SM00241">
    <property type="entry name" value="ZP"/>
    <property type="match status" value="1"/>
</dbReference>
<dbReference type="Pfam" id="PF00100">
    <property type="entry name" value="Zona_pellucida"/>
    <property type="match status" value="1"/>
</dbReference>
<keyword evidence="9 14" id="KW-0732">Signal</keyword>
<evidence type="ECO:0000256" key="13">
    <source>
        <dbReference type="ARBA" id="ARBA00023180"/>
    </source>
</evidence>
<comment type="function">
    <text evidence="14">Component of the zona pellucida, an extracellular matrix surrounding oocytes which mediates sperm binding, induction of the acrosome reaction and prevents post-fertilization polyspermy. The zona pellucida is composed of 3 to 4 glycoproteins, ZP1, ZP2, ZP3, and ZP4. ZP3 is essential for sperm binding and zona matrix formation.</text>
</comment>
<comment type="domain">
    <text evidence="14">The ZP domain is involved in the polymerization of the ZP proteins to form the zona pellucida.</text>
</comment>
<evidence type="ECO:0000256" key="2">
    <source>
        <dbReference type="ARBA" id="ARBA00006735"/>
    </source>
</evidence>
<gene>
    <name evidence="17" type="primary">LOC114449670</name>
</gene>
<dbReference type="GO" id="GO:0005886">
    <property type="term" value="C:plasma membrane"/>
    <property type="evidence" value="ECO:0007669"/>
    <property type="project" value="UniProtKB-SubCell"/>
</dbReference>
<evidence type="ECO:0000313" key="16">
    <source>
        <dbReference type="Proteomes" id="UP000515145"/>
    </source>
</evidence>
<keyword evidence="13" id="KW-0325">Glycoprotein</keyword>
<proteinExistence type="inferred from homology"/>
<feature type="domain" description="ZP" evidence="15">
    <location>
        <begin position="1"/>
        <end position="258"/>
    </location>
</feature>
<organism evidence="16 17">
    <name type="scientific">Parambassis ranga</name>
    <name type="common">Indian glassy fish</name>
    <dbReference type="NCBI Taxonomy" id="210632"/>
    <lineage>
        <taxon>Eukaryota</taxon>
        <taxon>Metazoa</taxon>
        <taxon>Chordata</taxon>
        <taxon>Craniata</taxon>
        <taxon>Vertebrata</taxon>
        <taxon>Euteleostomi</taxon>
        <taxon>Actinopterygii</taxon>
        <taxon>Neopterygii</taxon>
        <taxon>Teleostei</taxon>
        <taxon>Neoteleostei</taxon>
        <taxon>Acanthomorphata</taxon>
        <taxon>Ovalentaria</taxon>
        <taxon>Ambassidae</taxon>
        <taxon>Parambassis</taxon>
    </lineage>
</organism>
<dbReference type="GO" id="GO:0035804">
    <property type="term" value="F:structural constituent of egg coat"/>
    <property type="evidence" value="ECO:0007669"/>
    <property type="project" value="UniProtKB-UniRule"/>
</dbReference>
<evidence type="ECO:0000256" key="11">
    <source>
        <dbReference type="ARBA" id="ARBA00023136"/>
    </source>
</evidence>
<dbReference type="Pfam" id="PF23344">
    <property type="entry name" value="ZP-N"/>
    <property type="match status" value="1"/>
</dbReference>
<keyword evidence="4 14" id="KW-1003">Cell membrane</keyword>
<dbReference type="PRINTS" id="PR00023">
    <property type="entry name" value="ZPELLUCIDA"/>
</dbReference>
<dbReference type="RefSeq" id="XP_028283288.1">
    <property type="nucleotide sequence ID" value="XM_028427487.1"/>
</dbReference>
<dbReference type="PANTHER" id="PTHR11576">
    <property type="entry name" value="ZONA PELLUCIDA SPERM-BINDING PROTEIN 3"/>
    <property type="match status" value="1"/>
</dbReference>
<keyword evidence="12 14" id="KW-1015">Disulfide bond</keyword>
<keyword evidence="5 14" id="KW-0964">Secreted</keyword>
<evidence type="ECO:0000313" key="17">
    <source>
        <dbReference type="RefSeq" id="XP_028283288.1"/>
    </source>
</evidence>
<sequence>MEIVVQADMFDTGIRVDGRSLRLGSNSEGIECRSVPSGGTEFTIQAQLMDCGTKLSSTKEKIVYSNVLVYSPEPSSEGLLRLEGATIPVECHFEKRYSVNAFSLHPTWFPLVTTVSSDDQIDFSLLLMTDDWQFERGSSTYYIGDPVHFEISAIVRNHTSLRVYVDRCVATATPDAETTLKYDFIEHHGCLVDAYLTNSTSHFLPRVEEHKLRFRLDAFRFYQGPTNQVYVTCYVKAVPVTLTISSHNRACSFIENRWQSVDGNNQACRSCDVSQRVEEPVSTEPPTTTTSTTAWLTRTTHSSLDENKPKHHSATYVRFHPRMFQGQNPEQSPAKIMRTGDNYNAEQTVQLGPLIVRPSNKFVTRPADSKTVLPGNDKPS</sequence>
<name>A0A6P7K1Y8_9TELE</name>
<evidence type="ECO:0000256" key="8">
    <source>
        <dbReference type="ARBA" id="ARBA00022692"/>
    </source>
</evidence>
<dbReference type="Gene3D" id="2.60.40.4100">
    <property type="entry name" value="Zona pellucida, ZP-C domain"/>
    <property type="match status" value="1"/>
</dbReference>
<dbReference type="InterPro" id="IPR042235">
    <property type="entry name" value="ZP-C_dom"/>
</dbReference>
<evidence type="ECO:0000256" key="5">
    <source>
        <dbReference type="ARBA" id="ARBA00022525"/>
    </source>
</evidence>
<dbReference type="GO" id="GO:0035805">
    <property type="term" value="C:egg coat"/>
    <property type="evidence" value="ECO:0007669"/>
    <property type="project" value="UniProtKB-SubCell"/>
</dbReference>
<dbReference type="Gene3D" id="2.60.40.3210">
    <property type="entry name" value="Zona pellucida, ZP-N domain"/>
    <property type="match status" value="1"/>
</dbReference>
<dbReference type="PROSITE" id="PS51034">
    <property type="entry name" value="ZP_2"/>
    <property type="match status" value="1"/>
</dbReference>
<dbReference type="OrthoDB" id="8880842at2759"/>
<comment type="subcellular location">
    <subcellularLocation>
        <location evidence="1">Secreted</location>
        <location evidence="1">Extracellular space</location>
        <location evidence="1">Extracellular matrix</location>
    </subcellularLocation>
    <subcellularLocation>
        <location evidence="14">Zona pellucida</location>
    </subcellularLocation>
    <subcellularLocation>
        <location evidence="14">Cell membrane</location>
        <topology evidence="14">Single-pass type I membrane protein</topology>
    </subcellularLocation>
</comment>
<dbReference type="Proteomes" id="UP000515145">
    <property type="component" value="Chromosome 17"/>
</dbReference>
<dbReference type="FunFam" id="2.60.40.3210:FF:000001">
    <property type="entry name" value="Zona pellucida sperm-binding protein 3"/>
    <property type="match status" value="1"/>
</dbReference>
<dbReference type="InterPro" id="IPR055356">
    <property type="entry name" value="ZP-N"/>
</dbReference>
<evidence type="ECO:0000256" key="10">
    <source>
        <dbReference type="ARBA" id="ARBA00022989"/>
    </source>
</evidence>
<dbReference type="InterPro" id="IPR048290">
    <property type="entry name" value="ZP_chr"/>
</dbReference>
<dbReference type="GO" id="GO:0007339">
    <property type="term" value="P:binding of sperm to zona pellucida"/>
    <property type="evidence" value="ECO:0007669"/>
    <property type="project" value="UniProtKB-UniRule"/>
</dbReference>
<comment type="PTM">
    <text evidence="14">Proteolytically cleaved before the transmembrane segment to yield the secreted ectodomain incorporated in the zona pellucida.</text>
</comment>
<evidence type="ECO:0000256" key="9">
    <source>
        <dbReference type="ARBA" id="ARBA00022729"/>
    </source>
</evidence>
<keyword evidence="11" id="KW-0472">Membrane</keyword>
<keyword evidence="10" id="KW-1133">Transmembrane helix</keyword>
<evidence type="ECO:0000256" key="1">
    <source>
        <dbReference type="ARBA" id="ARBA00004498"/>
    </source>
</evidence>
<dbReference type="GO" id="GO:2000344">
    <property type="term" value="P:positive regulation of acrosome reaction"/>
    <property type="evidence" value="ECO:0007669"/>
    <property type="project" value="UniProtKB-UniRule"/>
</dbReference>
<keyword evidence="7 14" id="KW-0165">Cleavage on pair of basic residues</keyword>
<reference evidence="17" key="1">
    <citation type="submission" date="2025-08" db="UniProtKB">
        <authorList>
            <consortium name="RefSeq"/>
        </authorList>
    </citation>
    <scope>IDENTIFICATION</scope>
</reference>
<evidence type="ECO:0000256" key="12">
    <source>
        <dbReference type="ARBA" id="ARBA00023157"/>
    </source>
</evidence>
<accession>A0A6P7K1Y8</accession>
<dbReference type="GeneID" id="114449670"/>
<evidence type="ECO:0000256" key="6">
    <source>
        <dbReference type="ARBA" id="ARBA00022530"/>
    </source>
</evidence>
<dbReference type="InterPro" id="IPR001507">
    <property type="entry name" value="ZP_dom"/>
</dbReference>
<dbReference type="InParanoid" id="A0A6P7K1Y8"/>
<dbReference type="FunFam" id="2.60.40.4100:FF:000002">
    <property type="entry name" value="Zona pellucida sperm-binding protein 3"/>
    <property type="match status" value="1"/>
</dbReference>
<evidence type="ECO:0000256" key="14">
    <source>
        <dbReference type="RuleBase" id="RU367066"/>
    </source>
</evidence>
<evidence type="ECO:0000259" key="15">
    <source>
        <dbReference type="PROSITE" id="PS51034"/>
    </source>
</evidence>
<dbReference type="GO" id="GO:0032190">
    <property type="term" value="F:acrosin binding"/>
    <property type="evidence" value="ECO:0007669"/>
    <property type="project" value="TreeGrafter"/>
</dbReference>
<dbReference type="AlphaFoldDB" id="A0A6P7K1Y8"/>
<comment type="similarity">
    <text evidence="2 14">Belongs to the ZP domain family. ZPC subfamily.</text>
</comment>
<dbReference type="PANTHER" id="PTHR11576:SF2">
    <property type="entry name" value="ZONA PELLUCIDA SPERM-BINDING PROTEIN 3"/>
    <property type="match status" value="1"/>
</dbReference>
<dbReference type="GO" id="GO:0035803">
    <property type="term" value="P:egg coat formation"/>
    <property type="evidence" value="ECO:0007669"/>
    <property type="project" value="UniProtKB-UniRule"/>
</dbReference>
<dbReference type="InterPro" id="IPR055355">
    <property type="entry name" value="ZP-C"/>
</dbReference>
<keyword evidence="16" id="KW-1185">Reference proteome</keyword>
<protein>
    <recommendedName>
        <fullName evidence="3 14">Zona pellucida sperm-binding protein 3</fullName>
    </recommendedName>
</protein>